<dbReference type="Pfam" id="PF06221">
    <property type="entry name" value="zf-C2HC5"/>
    <property type="match status" value="1"/>
</dbReference>
<dbReference type="InterPro" id="IPR015947">
    <property type="entry name" value="PUA-like_sf"/>
</dbReference>
<dbReference type="CDD" id="cd06554">
    <property type="entry name" value="ASCH_ASC-1_like"/>
    <property type="match status" value="1"/>
</dbReference>
<reference evidence="3" key="1">
    <citation type="submission" date="2021-12" db="EMBL/GenBank/DDBJ databases">
        <authorList>
            <person name="King R."/>
        </authorList>
    </citation>
    <scope>NUCLEOTIDE SEQUENCE</scope>
</reference>
<dbReference type="EMBL" id="OV121133">
    <property type="protein sequence ID" value="CAH0552081.1"/>
    <property type="molecule type" value="Genomic_DNA"/>
</dbReference>
<dbReference type="GO" id="GO:0005634">
    <property type="term" value="C:nucleus"/>
    <property type="evidence" value="ECO:0007669"/>
    <property type="project" value="InterPro"/>
</dbReference>
<evidence type="ECO:0008006" key="5">
    <source>
        <dbReference type="Google" id="ProtNLM"/>
    </source>
</evidence>
<dbReference type="PANTHER" id="PTHR12963:SF4">
    <property type="entry name" value="ACTIVATING SIGNAL COINTEGRATOR 1"/>
    <property type="match status" value="1"/>
</dbReference>
<evidence type="ECO:0000313" key="3">
    <source>
        <dbReference type="EMBL" id="CAH0552081.1"/>
    </source>
</evidence>
<feature type="domain" description="TRIP4/RQT4 C2HC5-type zinc finger" evidence="2">
    <location>
        <begin position="138"/>
        <end position="176"/>
    </location>
</feature>
<name>A0A9P0FE25_BRAAE</name>
<accession>A0A9P0FE25</accession>
<dbReference type="Gene3D" id="2.30.130.30">
    <property type="entry name" value="Hypothetical protein"/>
    <property type="match status" value="1"/>
</dbReference>
<evidence type="ECO:0000259" key="2">
    <source>
        <dbReference type="Pfam" id="PF06221"/>
    </source>
</evidence>
<dbReference type="GO" id="GO:0072344">
    <property type="term" value="P:rescue of stalled ribosome"/>
    <property type="evidence" value="ECO:0007669"/>
    <property type="project" value="InterPro"/>
</dbReference>
<proteinExistence type="predicted"/>
<protein>
    <recommendedName>
        <fullName evidence="5">Activating signal cointegrator 1</fullName>
    </recommendedName>
</protein>
<dbReference type="AlphaFoldDB" id="A0A9P0FE25"/>
<dbReference type="PANTHER" id="PTHR12963">
    <property type="entry name" value="THYROID RECEPTOR INTERACTING PROTEIN RELATED"/>
    <property type="match status" value="1"/>
</dbReference>
<dbReference type="GO" id="GO:0045893">
    <property type="term" value="P:positive regulation of DNA-templated transcription"/>
    <property type="evidence" value="ECO:0007669"/>
    <property type="project" value="TreeGrafter"/>
</dbReference>
<dbReference type="GO" id="GO:0008270">
    <property type="term" value="F:zinc ion binding"/>
    <property type="evidence" value="ECO:0007669"/>
    <property type="project" value="InterPro"/>
</dbReference>
<dbReference type="InterPro" id="IPR007374">
    <property type="entry name" value="ASCH_domain"/>
</dbReference>
<dbReference type="FunFam" id="2.30.130.30:FF:000006">
    <property type="entry name" value="Putative_zinc_finger_motif_-_C2HC5-type /ASCH_domain_containing_protein_-_putative"/>
    <property type="match status" value="1"/>
</dbReference>
<evidence type="ECO:0000259" key="1">
    <source>
        <dbReference type="Pfam" id="PF04266"/>
    </source>
</evidence>
<evidence type="ECO:0000313" key="4">
    <source>
        <dbReference type="Proteomes" id="UP001154078"/>
    </source>
</evidence>
<dbReference type="GO" id="GO:0180022">
    <property type="term" value="C:RQC-trigger complex"/>
    <property type="evidence" value="ECO:0007669"/>
    <property type="project" value="InterPro"/>
</dbReference>
<keyword evidence="4" id="KW-1185">Reference proteome</keyword>
<dbReference type="Proteomes" id="UP001154078">
    <property type="component" value="Chromosome 2"/>
</dbReference>
<dbReference type="InterPro" id="IPR039128">
    <property type="entry name" value="TRIP4-like"/>
</dbReference>
<dbReference type="SUPFAM" id="SSF88697">
    <property type="entry name" value="PUA domain-like"/>
    <property type="match status" value="1"/>
</dbReference>
<dbReference type="OrthoDB" id="338816at2759"/>
<feature type="domain" description="ASCH" evidence="1">
    <location>
        <begin position="335"/>
        <end position="418"/>
    </location>
</feature>
<dbReference type="Pfam" id="PF04266">
    <property type="entry name" value="ASCH"/>
    <property type="match status" value="1"/>
</dbReference>
<organism evidence="3 4">
    <name type="scientific">Brassicogethes aeneus</name>
    <name type="common">Rape pollen beetle</name>
    <name type="synonym">Meligethes aeneus</name>
    <dbReference type="NCBI Taxonomy" id="1431903"/>
    <lineage>
        <taxon>Eukaryota</taxon>
        <taxon>Metazoa</taxon>
        <taxon>Ecdysozoa</taxon>
        <taxon>Arthropoda</taxon>
        <taxon>Hexapoda</taxon>
        <taxon>Insecta</taxon>
        <taxon>Pterygota</taxon>
        <taxon>Neoptera</taxon>
        <taxon>Endopterygota</taxon>
        <taxon>Coleoptera</taxon>
        <taxon>Polyphaga</taxon>
        <taxon>Cucujiformia</taxon>
        <taxon>Nitidulidae</taxon>
        <taxon>Meligethinae</taxon>
        <taxon>Brassicogethes</taxon>
    </lineage>
</organism>
<gene>
    <name evidence="3" type="ORF">MELIAE_LOCUS4540</name>
</gene>
<sequence>MQTFDVYKIRLYTCQFVQYFVNSELNLRKMDKAQDAITNYLKVILGNDVEMDIISYINSMENEEDYEEFMESIVDKSKSAHVHSFNGIRDIIFKKSKAKVNNITAPQKQQNPPQKKDKKKFTNINSFEEKKKKKSGRNACDCMGQEHEFMNNCLHCGRIHCMEEGPGPCLFCGNTVTVRGGEHFDALSRKNVKHRENKVFDDDNDYFKINKKKTGNEDNRRMVIALDFATRKVIEGSQEDAKIRERLLKQSMDHMEKVDKVYKALQEVSESTTHHKIKKSKVNDELIDLLIQMRHKKPVGIENLGVEDNVMPIIDYGTRVFDEDLLTTMDHGLCLSMHQPYASLLIAGVKQHEGRTWPTTHRGRLWIAAAAKPPEEDEMAALESFYREYYQDTKLKFPKDYPTSCLLGSVFVEDCMEQDAYKKKYPNGESNSPFVLICTNPIILPIFYPIAGQHKIYALDKELHKCAKLALQHAKYVM</sequence>
<dbReference type="InterPro" id="IPR009349">
    <property type="entry name" value="TRIP4/RQT4_C2HC5_Znf"/>
</dbReference>